<dbReference type="AlphaFoldDB" id="A0A8H4L233"/>
<accession>A0A8H4L233</accession>
<comment type="caution">
    <text evidence="1">The sequence shown here is derived from an EMBL/GenBank/DDBJ whole genome shotgun (WGS) entry which is preliminary data.</text>
</comment>
<evidence type="ECO:0000313" key="2">
    <source>
        <dbReference type="Proteomes" id="UP000554235"/>
    </source>
</evidence>
<protein>
    <recommendedName>
        <fullName evidence="3">F-box domain-containing protein</fullName>
    </recommendedName>
</protein>
<evidence type="ECO:0008006" key="3">
    <source>
        <dbReference type="Google" id="ProtNLM"/>
    </source>
</evidence>
<proteinExistence type="predicted"/>
<dbReference type="EMBL" id="JAADYS010002084">
    <property type="protein sequence ID" value="KAF4459814.1"/>
    <property type="molecule type" value="Genomic_DNA"/>
</dbReference>
<organism evidence="1 2">
    <name type="scientific">Fusarium albosuccineum</name>
    <dbReference type="NCBI Taxonomy" id="1237068"/>
    <lineage>
        <taxon>Eukaryota</taxon>
        <taxon>Fungi</taxon>
        <taxon>Dikarya</taxon>
        <taxon>Ascomycota</taxon>
        <taxon>Pezizomycotina</taxon>
        <taxon>Sordariomycetes</taxon>
        <taxon>Hypocreomycetidae</taxon>
        <taxon>Hypocreales</taxon>
        <taxon>Nectriaceae</taxon>
        <taxon>Fusarium</taxon>
        <taxon>Fusarium decemcellulare species complex</taxon>
    </lineage>
</organism>
<reference evidence="1 2" key="1">
    <citation type="submission" date="2020-01" db="EMBL/GenBank/DDBJ databases">
        <title>Identification and distribution of gene clusters putatively required for synthesis of sphingolipid metabolism inhibitors in phylogenetically diverse species of the filamentous fungus Fusarium.</title>
        <authorList>
            <person name="Kim H.-S."/>
            <person name="Busman M."/>
            <person name="Brown D.W."/>
            <person name="Divon H."/>
            <person name="Uhlig S."/>
            <person name="Proctor R.H."/>
        </authorList>
    </citation>
    <scope>NUCLEOTIDE SEQUENCE [LARGE SCALE GENOMIC DNA]</scope>
    <source>
        <strain evidence="1 2">NRRL 20459</strain>
    </source>
</reference>
<dbReference type="Proteomes" id="UP000554235">
    <property type="component" value="Unassembled WGS sequence"/>
</dbReference>
<keyword evidence="2" id="KW-1185">Reference proteome</keyword>
<dbReference type="OrthoDB" id="3766406at2759"/>
<evidence type="ECO:0000313" key="1">
    <source>
        <dbReference type="EMBL" id="KAF4459814.1"/>
    </source>
</evidence>
<feature type="non-terminal residue" evidence="1">
    <location>
        <position position="310"/>
    </location>
</feature>
<feature type="non-terminal residue" evidence="1">
    <location>
        <position position="1"/>
    </location>
</feature>
<sequence>HDTNQPKNPRGDLSPLPLELVDTIATLLPDSSLFCFALTSNIHYSLLRRRIPSIRQIERVDRGILLQLLERDDPSLIFCHLCVQLHRWGYLSRKLVSVGSWYYFYKALPCNLDHPWRKPHKYGPAHGLPLKVLEWTAPARAMRDGRRFRWLCKARIIDDELVLRKTLKVWHYRGENSKNASILENSYFIICDHISTDDETSVGAYCIPQLKHGPNGPVPCENSPGSCPVCQTDYSITITWQDGWSSGWFITIVIYECVRNQRDIFNGIWKHLSISNRPYREIVPAGALRNAWNREDGVAADAGGGFAAKA</sequence>
<gene>
    <name evidence="1" type="ORF">FALBO_13422</name>
</gene>
<name>A0A8H4L233_9HYPO</name>